<dbReference type="InterPro" id="IPR036249">
    <property type="entry name" value="Thioredoxin-like_sf"/>
</dbReference>
<dbReference type="Proteomes" id="UP000181790">
    <property type="component" value="Unassembled WGS sequence"/>
</dbReference>
<dbReference type="SUPFAM" id="SSF52833">
    <property type="entry name" value="Thioredoxin-like"/>
    <property type="match status" value="1"/>
</dbReference>
<comment type="caution">
    <text evidence="1">The sequence shown here is derived from an EMBL/GenBank/DDBJ whole genome shotgun (WGS) entry which is preliminary data.</text>
</comment>
<proteinExistence type="predicted"/>
<accession>A0A1S2VK13</accession>
<name>A0A1S2VK13_9BACT</name>
<protein>
    <recommendedName>
        <fullName evidence="3">Alkyl hydroperoxide reductase subunit C/ Thiol specific antioxidant domain-containing protein</fullName>
    </recommendedName>
</protein>
<evidence type="ECO:0000313" key="1">
    <source>
        <dbReference type="EMBL" id="OIN59127.1"/>
    </source>
</evidence>
<sequence>MYSPEGISFLAVYPLATDTAEIIATFQQTYKLPFQGRSDPEKKTAHRLNAQITPEVVVVNEKGQIYYQGAIDNWYYTLGRHRPQPTQHYLRDALDAALAGRPVLTPKTEAIGCLID</sequence>
<evidence type="ECO:0008006" key="3">
    <source>
        <dbReference type="Google" id="ProtNLM"/>
    </source>
</evidence>
<keyword evidence="2" id="KW-1185">Reference proteome</keyword>
<dbReference type="PANTHER" id="PTHR43640:SF1">
    <property type="entry name" value="THIOREDOXIN-DEPENDENT PEROXIREDOXIN"/>
    <property type="match status" value="1"/>
</dbReference>
<dbReference type="InterPro" id="IPR047262">
    <property type="entry name" value="PRX-like1"/>
</dbReference>
<gene>
    <name evidence="1" type="ORF">BLX24_12290</name>
</gene>
<evidence type="ECO:0000313" key="2">
    <source>
        <dbReference type="Proteomes" id="UP000181790"/>
    </source>
</evidence>
<dbReference type="Gene3D" id="3.40.30.10">
    <property type="entry name" value="Glutaredoxin"/>
    <property type="match status" value="1"/>
</dbReference>
<dbReference type="AlphaFoldDB" id="A0A1S2VK13"/>
<reference evidence="1 2" key="1">
    <citation type="submission" date="2016-10" db="EMBL/GenBank/DDBJ databases">
        <title>Arsenicibacter rosenii gen. nov., sp. nov., an efficient arsenic-methylating bacterium isolated from an arsenic-contaminated paddy soil.</title>
        <authorList>
            <person name="Huang K."/>
        </authorList>
    </citation>
    <scope>NUCLEOTIDE SEQUENCE [LARGE SCALE GENOMIC DNA]</scope>
    <source>
        <strain evidence="1 2">SM-1</strain>
    </source>
</reference>
<dbReference type="PANTHER" id="PTHR43640">
    <property type="entry name" value="OS07G0260300 PROTEIN"/>
    <property type="match status" value="1"/>
</dbReference>
<organism evidence="1 2">
    <name type="scientific">Arsenicibacter rosenii</name>
    <dbReference type="NCBI Taxonomy" id="1750698"/>
    <lineage>
        <taxon>Bacteria</taxon>
        <taxon>Pseudomonadati</taxon>
        <taxon>Bacteroidota</taxon>
        <taxon>Cytophagia</taxon>
        <taxon>Cytophagales</taxon>
        <taxon>Spirosomataceae</taxon>
        <taxon>Arsenicibacter</taxon>
    </lineage>
</organism>
<dbReference type="EMBL" id="MORL01000005">
    <property type="protein sequence ID" value="OIN59127.1"/>
    <property type="molecule type" value="Genomic_DNA"/>
</dbReference>